<dbReference type="PANTHER" id="PTHR31569:SF4">
    <property type="entry name" value="SWIM-TYPE DOMAIN-CONTAINING PROTEIN"/>
    <property type="match status" value="1"/>
</dbReference>
<dbReference type="EMBL" id="JBDFQZ010000001">
    <property type="protein sequence ID" value="KAK9756337.1"/>
    <property type="molecule type" value="Genomic_DNA"/>
</dbReference>
<comment type="caution">
    <text evidence="2">The sequence shown here is derived from an EMBL/GenBank/DDBJ whole genome shotgun (WGS) entry which is preliminary data.</text>
</comment>
<accession>A0AAW1NDU6</accession>
<gene>
    <name evidence="2" type="ORF">RND81_01G090200</name>
</gene>
<keyword evidence="3" id="KW-1185">Reference proteome</keyword>
<dbReference type="InterPro" id="IPR052579">
    <property type="entry name" value="Zinc_finger_SWIM"/>
</dbReference>
<evidence type="ECO:0000313" key="3">
    <source>
        <dbReference type="Proteomes" id="UP001443914"/>
    </source>
</evidence>
<sequence>MKDPEKPLRKNTASKKCLCTFRLKIKEECVGVVVVKPIVGRHNHRLIVYCDGHSSQAAFDDEQKEYVLDKARAQVKPGKIRLGLHVHSPNKLQPGIRQIYNLTSKFRAEERGGRNRAQQMFYLAVRAKYVICFEENEKTDQLTHIFMAHPEAVNLFREYLFVVGIDSTYKTNLYEGYAWVLEKLRSLLTDDVDLNAIVTDREMGLVAAIPIMFPDTYHLLCTFHIYNAVEATAQDAVGDDENTTTSRVEVAHAVLKDWLFSSTLSLDSIWTCIDALLIGQHVEIKKALQDSIGTWFHEHHGPLFLAVVRFHELRRKDRRVHLDDIHMLWRTLVFYDSVPRQFNNDNRLEELRDSDPTLRRSIAESIHNQLHPEVDIVEEHARIKIRRGRPRRSTTRNLSRVEHVRRAHTGSSNQIRVTPLLRQLPLPQGWFDPAGDGHCGFRCMSHALRGDQRHYTFIRIALLRELQDSAFNYESIYGEGKMDEVMTHINFLGQSSCGNAHWMDNDDLFALTTMYNWIIYVFGSWTREGERVWDGCSTYFPLRSITGVTKPFGILTLLFMGNYWMRLRLESEFQMPPVTPLWRHVRDDSVKDWDTIHYLRRLPKWRSIMCES</sequence>
<dbReference type="InterPro" id="IPR018289">
    <property type="entry name" value="MULE_transposase_dom"/>
</dbReference>
<dbReference type="PANTHER" id="PTHR31569">
    <property type="entry name" value="SWIM-TYPE DOMAIN-CONTAINING PROTEIN"/>
    <property type="match status" value="1"/>
</dbReference>
<dbReference type="Pfam" id="PF10551">
    <property type="entry name" value="MULE"/>
    <property type="match status" value="1"/>
</dbReference>
<reference evidence="2" key="1">
    <citation type="submission" date="2024-03" db="EMBL/GenBank/DDBJ databases">
        <title>WGS assembly of Saponaria officinalis var. Norfolk2.</title>
        <authorList>
            <person name="Jenkins J."/>
            <person name="Shu S."/>
            <person name="Grimwood J."/>
            <person name="Barry K."/>
            <person name="Goodstein D."/>
            <person name="Schmutz J."/>
            <person name="Leebens-Mack J."/>
            <person name="Osbourn A."/>
        </authorList>
    </citation>
    <scope>NUCLEOTIDE SEQUENCE [LARGE SCALE GENOMIC DNA]</scope>
    <source>
        <strain evidence="2">JIC</strain>
    </source>
</reference>
<evidence type="ECO:0000313" key="2">
    <source>
        <dbReference type="EMBL" id="KAK9756337.1"/>
    </source>
</evidence>
<organism evidence="2 3">
    <name type="scientific">Saponaria officinalis</name>
    <name type="common">Common soapwort</name>
    <name type="synonym">Lychnis saponaria</name>
    <dbReference type="NCBI Taxonomy" id="3572"/>
    <lineage>
        <taxon>Eukaryota</taxon>
        <taxon>Viridiplantae</taxon>
        <taxon>Streptophyta</taxon>
        <taxon>Embryophyta</taxon>
        <taxon>Tracheophyta</taxon>
        <taxon>Spermatophyta</taxon>
        <taxon>Magnoliopsida</taxon>
        <taxon>eudicotyledons</taxon>
        <taxon>Gunneridae</taxon>
        <taxon>Pentapetalae</taxon>
        <taxon>Caryophyllales</taxon>
        <taxon>Caryophyllaceae</taxon>
        <taxon>Caryophylleae</taxon>
        <taxon>Saponaria</taxon>
    </lineage>
</organism>
<feature type="domain" description="MULE transposase" evidence="1">
    <location>
        <begin position="175"/>
        <end position="227"/>
    </location>
</feature>
<dbReference type="Gene3D" id="3.90.70.80">
    <property type="match status" value="1"/>
</dbReference>
<dbReference type="AlphaFoldDB" id="A0AAW1NDU6"/>
<dbReference type="CDD" id="cd22744">
    <property type="entry name" value="OTU"/>
    <property type="match status" value="1"/>
</dbReference>
<dbReference type="SUPFAM" id="SSF54001">
    <property type="entry name" value="Cysteine proteinases"/>
    <property type="match status" value="1"/>
</dbReference>
<evidence type="ECO:0000259" key="1">
    <source>
        <dbReference type="Pfam" id="PF10551"/>
    </source>
</evidence>
<dbReference type="InterPro" id="IPR038765">
    <property type="entry name" value="Papain-like_cys_pep_sf"/>
</dbReference>
<name>A0AAW1NDU6_SAPOF</name>
<protein>
    <recommendedName>
        <fullName evidence="1">MULE transposase domain-containing protein</fullName>
    </recommendedName>
</protein>
<dbReference type="Proteomes" id="UP001443914">
    <property type="component" value="Unassembled WGS sequence"/>
</dbReference>
<proteinExistence type="predicted"/>